<feature type="non-terminal residue" evidence="5">
    <location>
        <position position="136"/>
    </location>
</feature>
<reference evidence="5" key="1">
    <citation type="submission" date="2021-02" db="EMBL/GenBank/DDBJ databases">
        <authorList>
            <person name="Nowell W R."/>
        </authorList>
    </citation>
    <scope>NUCLEOTIDE SEQUENCE</scope>
</reference>
<evidence type="ECO:0000256" key="1">
    <source>
        <dbReference type="ARBA" id="ARBA00000798"/>
    </source>
</evidence>
<dbReference type="GO" id="GO:0004630">
    <property type="term" value="F:phospholipase D activity"/>
    <property type="evidence" value="ECO:0007669"/>
    <property type="project" value="UniProtKB-EC"/>
</dbReference>
<accession>A0A8S3JSF0</accession>
<feature type="region of interest" description="Disordered" evidence="4">
    <location>
        <begin position="1"/>
        <end position="27"/>
    </location>
</feature>
<feature type="non-terminal residue" evidence="5">
    <location>
        <position position="1"/>
    </location>
</feature>
<comment type="caution">
    <text evidence="5">The sequence shown here is derived from an EMBL/GenBank/DDBJ whole genome shotgun (WGS) entry which is preliminary data.</text>
</comment>
<dbReference type="Gene3D" id="3.30.870.10">
    <property type="entry name" value="Endonuclease Chain A"/>
    <property type="match status" value="1"/>
</dbReference>
<evidence type="ECO:0000313" key="6">
    <source>
        <dbReference type="Proteomes" id="UP000681720"/>
    </source>
</evidence>
<dbReference type="EMBL" id="CAJOBJ010367277">
    <property type="protein sequence ID" value="CAF5221709.1"/>
    <property type="molecule type" value="Genomic_DNA"/>
</dbReference>
<gene>
    <name evidence="5" type="ORF">GIL414_LOCUS84682</name>
</gene>
<evidence type="ECO:0000313" key="5">
    <source>
        <dbReference type="EMBL" id="CAF5221709.1"/>
    </source>
</evidence>
<comment type="catalytic activity">
    <reaction evidence="1">
        <text>a 1,2-diacyl-sn-glycero-3-phosphocholine + H2O = a 1,2-diacyl-sn-glycero-3-phosphate + choline + H(+)</text>
        <dbReference type="Rhea" id="RHEA:14445"/>
        <dbReference type="ChEBI" id="CHEBI:15354"/>
        <dbReference type="ChEBI" id="CHEBI:15377"/>
        <dbReference type="ChEBI" id="CHEBI:15378"/>
        <dbReference type="ChEBI" id="CHEBI:57643"/>
        <dbReference type="ChEBI" id="CHEBI:58608"/>
        <dbReference type="EC" id="3.1.4.4"/>
    </reaction>
</comment>
<proteinExistence type="predicted"/>
<evidence type="ECO:0000256" key="3">
    <source>
        <dbReference type="ARBA" id="ARBA00023098"/>
    </source>
</evidence>
<name>A0A8S3JSF0_9BILA</name>
<evidence type="ECO:0000256" key="2">
    <source>
        <dbReference type="ARBA" id="ARBA00022737"/>
    </source>
</evidence>
<dbReference type="GO" id="GO:0060627">
    <property type="term" value="P:regulation of vesicle-mediated transport"/>
    <property type="evidence" value="ECO:0007669"/>
    <property type="project" value="TreeGrafter"/>
</dbReference>
<organism evidence="5 6">
    <name type="scientific">Rotaria magnacalcarata</name>
    <dbReference type="NCBI Taxonomy" id="392030"/>
    <lineage>
        <taxon>Eukaryota</taxon>
        <taxon>Metazoa</taxon>
        <taxon>Spiralia</taxon>
        <taxon>Gnathifera</taxon>
        <taxon>Rotifera</taxon>
        <taxon>Eurotatoria</taxon>
        <taxon>Bdelloidea</taxon>
        <taxon>Philodinida</taxon>
        <taxon>Philodinidae</taxon>
        <taxon>Rotaria</taxon>
    </lineage>
</organism>
<keyword evidence="2" id="KW-0677">Repeat</keyword>
<dbReference type="SUPFAM" id="SSF56024">
    <property type="entry name" value="Phospholipase D/nuclease"/>
    <property type="match status" value="1"/>
</dbReference>
<dbReference type="GO" id="GO:0009395">
    <property type="term" value="P:phospholipid catabolic process"/>
    <property type="evidence" value="ECO:0007669"/>
    <property type="project" value="TreeGrafter"/>
</dbReference>
<dbReference type="AlphaFoldDB" id="A0A8S3JSF0"/>
<evidence type="ECO:0000256" key="4">
    <source>
        <dbReference type="SAM" id="MobiDB-lite"/>
    </source>
</evidence>
<keyword evidence="3" id="KW-0443">Lipid metabolism</keyword>
<protein>
    <submittedName>
        <fullName evidence="5">Uncharacterized protein</fullName>
    </submittedName>
</protein>
<dbReference type="PANTHER" id="PTHR18896">
    <property type="entry name" value="PHOSPHOLIPASE D"/>
    <property type="match status" value="1"/>
</dbReference>
<dbReference type="Proteomes" id="UP000681720">
    <property type="component" value="Unassembled WGS sequence"/>
</dbReference>
<dbReference type="PANTHER" id="PTHR18896:SF76">
    <property type="entry name" value="PHOSPHOLIPASE"/>
    <property type="match status" value="1"/>
</dbReference>
<feature type="compositionally biased region" description="Acidic residues" evidence="4">
    <location>
        <begin position="8"/>
        <end position="17"/>
    </location>
</feature>
<sequence>MMKKDKGEEDSEEEEKPEEPQSYAGSPIVVDTKHRYFVGKDYSNPYEKDFVELEKYAEDCIDRTIVPRMPWHDEALVVFGKVARDVARHFIQRWNIHKCEKFLYEDSYPFLLPKTYDDPDDLRVKNWAEFLEARPF</sequence>
<dbReference type="InterPro" id="IPR015679">
    <property type="entry name" value="PLipase_D_fam"/>
</dbReference>